<dbReference type="Pfam" id="PF10604">
    <property type="entry name" value="Polyketide_cyc2"/>
    <property type="match status" value="1"/>
</dbReference>
<dbReference type="Gene3D" id="3.30.530.20">
    <property type="match status" value="1"/>
</dbReference>
<proteinExistence type="predicted"/>
<dbReference type="InterPro" id="IPR023393">
    <property type="entry name" value="START-like_dom_sf"/>
</dbReference>
<gene>
    <name evidence="1" type="ORF">SAMN04489809_1632</name>
</gene>
<dbReference type="EMBL" id="LT629770">
    <property type="protein sequence ID" value="SDS33580.1"/>
    <property type="molecule type" value="Genomic_DNA"/>
</dbReference>
<dbReference type="InterPro" id="IPR019587">
    <property type="entry name" value="Polyketide_cyclase/dehydratase"/>
</dbReference>
<name>A0A1H1RCY4_9MICO</name>
<dbReference type="GeneID" id="36298408"/>
<evidence type="ECO:0000313" key="2">
    <source>
        <dbReference type="Proteomes" id="UP000182126"/>
    </source>
</evidence>
<dbReference type="RefSeq" id="WP_060923512.1">
    <property type="nucleotide sequence ID" value="NZ_JBFBMG010000004.1"/>
</dbReference>
<protein>
    <submittedName>
        <fullName evidence="1">Polyketide cyclase / dehydrase and lipid transport</fullName>
    </submittedName>
</protein>
<dbReference type="CDD" id="cd07820">
    <property type="entry name" value="SRPBCC_3"/>
    <property type="match status" value="1"/>
</dbReference>
<dbReference type="Proteomes" id="UP000182126">
    <property type="component" value="Chromosome I"/>
</dbReference>
<organism evidence="1 2">
    <name type="scientific">Microbacterium paraoxydans</name>
    <dbReference type="NCBI Taxonomy" id="199592"/>
    <lineage>
        <taxon>Bacteria</taxon>
        <taxon>Bacillati</taxon>
        <taxon>Actinomycetota</taxon>
        <taxon>Actinomycetes</taxon>
        <taxon>Micrococcales</taxon>
        <taxon>Microbacteriaceae</taxon>
        <taxon>Microbacterium</taxon>
    </lineage>
</organism>
<dbReference type="SUPFAM" id="SSF55961">
    <property type="entry name" value="Bet v1-like"/>
    <property type="match status" value="1"/>
</dbReference>
<evidence type="ECO:0000313" key="1">
    <source>
        <dbReference type="EMBL" id="SDS33580.1"/>
    </source>
</evidence>
<reference evidence="1 2" key="1">
    <citation type="submission" date="2016-10" db="EMBL/GenBank/DDBJ databases">
        <authorList>
            <person name="de Groot N.N."/>
        </authorList>
    </citation>
    <scope>NUCLEOTIDE SEQUENCE [LARGE SCALE GENOMIC DNA]</scope>
    <source>
        <strain evidence="1 2">DSM 15019</strain>
    </source>
</reference>
<sequence length="156" mass="17571">MPRFVLETVIAASRAVVFAAALDPELHLQSMARYDETMIEEPAGGAFTEGSTVTWRARHFGIPFRLRSVVFDIDAPHRFTDRQIAGPFRELRHEHVFEEHPRGTLMRDTIVFRSPFGPLGRVVDALVLGRYMERLIAERNSALVAAIEDSGRTLPA</sequence>
<dbReference type="eggNOG" id="COG4276">
    <property type="taxonomic scope" value="Bacteria"/>
</dbReference>
<accession>A0A1H1RCY4</accession>
<dbReference type="AlphaFoldDB" id="A0A1H1RCY4"/>